<feature type="chain" id="PRO_5008268886" evidence="1">
    <location>
        <begin position="28"/>
        <end position="150"/>
    </location>
</feature>
<keyword evidence="3" id="KW-1185">Reference proteome</keyword>
<evidence type="ECO:0000313" key="2">
    <source>
        <dbReference type="EMBL" id="KXG29363.1"/>
    </source>
</evidence>
<accession>A0A194YMB0</accession>
<name>A0A194YMB0_SORBI</name>
<gene>
    <name evidence="2" type="ORF">SORBI_3004G025500</name>
</gene>
<organism evidence="2 3">
    <name type="scientific">Sorghum bicolor</name>
    <name type="common">Sorghum</name>
    <name type="synonym">Sorghum vulgare</name>
    <dbReference type="NCBI Taxonomy" id="4558"/>
    <lineage>
        <taxon>Eukaryota</taxon>
        <taxon>Viridiplantae</taxon>
        <taxon>Streptophyta</taxon>
        <taxon>Embryophyta</taxon>
        <taxon>Tracheophyta</taxon>
        <taxon>Spermatophyta</taxon>
        <taxon>Magnoliopsida</taxon>
        <taxon>Liliopsida</taxon>
        <taxon>Poales</taxon>
        <taxon>Poaceae</taxon>
        <taxon>PACMAD clade</taxon>
        <taxon>Panicoideae</taxon>
        <taxon>Andropogonodae</taxon>
        <taxon>Andropogoneae</taxon>
        <taxon>Sorghinae</taxon>
        <taxon>Sorghum</taxon>
    </lineage>
</organism>
<feature type="signal peptide" evidence="1">
    <location>
        <begin position="1"/>
        <end position="27"/>
    </location>
</feature>
<dbReference type="AlphaFoldDB" id="A0A194YMB0"/>
<dbReference type="Gramene" id="KXG29363">
    <property type="protein sequence ID" value="KXG29363"/>
    <property type="gene ID" value="SORBI_3004G025500"/>
</dbReference>
<keyword evidence="1" id="KW-0732">Signal</keyword>
<dbReference type="Proteomes" id="UP000000768">
    <property type="component" value="Chromosome 4"/>
</dbReference>
<reference evidence="2 3" key="1">
    <citation type="journal article" date="2009" name="Nature">
        <title>The Sorghum bicolor genome and the diversification of grasses.</title>
        <authorList>
            <person name="Paterson A.H."/>
            <person name="Bowers J.E."/>
            <person name="Bruggmann R."/>
            <person name="Dubchak I."/>
            <person name="Grimwood J."/>
            <person name="Gundlach H."/>
            <person name="Haberer G."/>
            <person name="Hellsten U."/>
            <person name="Mitros T."/>
            <person name="Poliakov A."/>
            <person name="Schmutz J."/>
            <person name="Spannagl M."/>
            <person name="Tang H."/>
            <person name="Wang X."/>
            <person name="Wicker T."/>
            <person name="Bharti A.K."/>
            <person name="Chapman J."/>
            <person name="Feltus F.A."/>
            <person name="Gowik U."/>
            <person name="Grigoriev I.V."/>
            <person name="Lyons E."/>
            <person name="Maher C.A."/>
            <person name="Martis M."/>
            <person name="Narechania A."/>
            <person name="Otillar R.P."/>
            <person name="Penning B.W."/>
            <person name="Salamov A.A."/>
            <person name="Wang Y."/>
            <person name="Zhang L."/>
            <person name="Carpita N.C."/>
            <person name="Freeling M."/>
            <person name="Gingle A.R."/>
            <person name="Hash C.T."/>
            <person name="Keller B."/>
            <person name="Klein P."/>
            <person name="Kresovich S."/>
            <person name="McCann M.C."/>
            <person name="Ming R."/>
            <person name="Peterson D.G."/>
            <person name="Mehboob-ur-Rahman"/>
            <person name="Ware D."/>
            <person name="Westhoff P."/>
            <person name="Mayer K.F."/>
            <person name="Messing J."/>
            <person name="Rokhsar D.S."/>
        </authorList>
    </citation>
    <scope>NUCLEOTIDE SEQUENCE [LARGE SCALE GENOMIC DNA]</scope>
    <source>
        <strain evidence="3">cv. BTx623</strain>
    </source>
</reference>
<evidence type="ECO:0000256" key="1">
    <source>
        <dbReference type="SAM" id="SignalP"/>
    </source>
</evidence>
<dbReference type="OrthoDB" id="705376at2759"/>
<dbReference type="InParanoid" id="A0A194YMB0"/>
<reference evidence="3" key="2">
    <citation type="journal article" date="2018" name="Plant J.">
        <title>The Sorghum bicolor reference genome: improved assembly, gene annotations, a transcriptome atlas, and signatures of genome organization.</title>
        <authorList>
            <person name="McCormick R.F."/>
            <person name="Truong S.K."/>
            <person name="Sreedasyam A."/>
            <person name="Jenkins J."/>
            <person name="Shu S."/>
            <person name="Sims D."/>
            <person name="Kennedy M."/>
            <person name="Amirebrahimi M."/>
            <person name="Weers B.D."/>
            <person name="McKinley B."/>
            <person name="Mattison A."/>
            <person name="Morishige D.T."/>
            <person name="Grimwood J."/>
            <person name="Schmutz J."/>
            <person name="Mullet J.E."/>
        </authorList>
    </citation>
    <scope>NUCLEOTIDE SEQUENCE [LARGE SCALE GENOMIC DNA]</scope>
    <source>
        <strain evidence="3">cv. BTx623</strain>
    </source>
</reference>
<dbReference type="EMBL" id="CM000763">
    <property type="protein sequence ID" value="KXG29363.1"/>
    <property type="molecule type" value="Genomic_DNA"/>
</dbReference>
<protein>
    <submittedName>
        <fullName evidence="2">Uncharacterized protein</fullName>
    </submittedName>
</protein>
<dbReference type="OMA" id="IVCKESC"/>
<dbReference type="SMR" id="A0A194YMB0"/>
<proteinExistence type="predicted"/>
<sequence>MKTTMASAALLLVLALALVSAPLTAEAKKKKPAESVAAAGEAAEAKKVQDSFCATLCQGRKGMDLIVCKESCELSQRSNLVLYGRIQCKGKCTEQKGITAPAMKVCEEQCDKDYVVKAAEVTAACNKTCDKEKNKMLSDNCKKSCTPPAA</sequence>
<evidence type="ECO:0000313" key="3">
    <source>
        <dbReference type="Proteomes" id="UP000000768"/>
    </source>
</evidence>